<evidence type="ECO:0000256" key="1">
    <source>
        <dbReference type="SAM" id="MobiDB-lite"/>
    </source>
</evidence>
<accession>A0A061CZ16</accession>
<dbReference type="AlphaFoldDB" id="A0A061CZ16"/>
<organism evidence="2 3">
    <name type="scientific">Babesia bigemina</name>
    <dbReference type="NCBI Taxonomy" id="5866"/>
    <lineage>
        <taxon>Eukaryota</taxon>
        <taxon>Sar</taxon>
        <taxon>Alveolata</taxon>
        <taxon>Apicomplexa</taxon>
        <taxon>Aconoidasida</taxon>
        <taxon>Piroplasmida</taxon>
        <taxon>Babesiidae</taxon>
        <taxon>Babesia</taxon>
    </lineage>
</organism>
<reference evidence="3" key="1">
    <citation type="journal article" date="2014" name="Nucleic Acids Res.">
        <title>The evolutionary dynamics of variant antigen genes in Babesia reveal a history of genomic innovation underlying host-parasite interaction.</title>
        <authorList>
            <person name="Jackson A.P."/>
            <person name="Otto T.D."/>
            <person name="Darby A."/>
            <person name="Ramaprasad A."/>
            <person name="Xia D."/>
            <person name="Echaide I.E."/>
            <person name="Farber M."/>
            <person name="Gahlot S."/>
            <person name="Gamble J."/>
            <person name="Gupta D."/>
            <person name="Gupta Y."/>
            <person name="Jackson L."/>
            <person name="Malandrin L."/>
            <person name="Malas T.B."/>
            <person name="Moussa E."/>
            <person name="Nair M."/>
            <person name="Reid A.J."/>
            <person name="Sanders M."/>
            <person name="Sharma J."/>
            <person name="Tracey A."/>
            <person name="Quail M.A."/>
            <person name="Weir W."/>
            <person name="Wastling J.M."/>
            <person name="Hall N."/>
            <person name="Willadsen P."/>
            <person name="Lingelbach K."/>
            <person name="Shiels B."/>
            <person name="Tait A."/>
            <person name="Berriman M."/>
            <person name="Allred D.R."/>
            <person name="Pain A."/>
        </authorList>
    </citation>
    <scope>NUCLEOTIDE SEQUENCE [LARGE SCALE GENOMIC DNA]</scope>
    <source>
        <strain evidence="3">Bond</strain>
    </source>
</reference>
<evidence type="ECO:0000313" key="3">
    <source>
        <dbReference type="Proteomes" id="UP000033188"/>
    </source>
</evidence>
<proteinExistence type="predicted"/>
<keyword evidence="3" id="KW-1185">Reference proteome</keyword>
<dbReference type="Proteomes" id="UP000033188">
    <property type="component" value="Chromosome 1"/>
</dbReference>
<dbReference type="RefSeq" id="XP_012766052.1">
    <property type="nucleotide sequence ID" value="XM_012910598.1"/>
</dbReference>
<dbReference type="KEGG" id="bbig:BBBOND_0101950"/>
<dbReference type="GeneID" id="24562407"/>
<feature type="compositionally biased region" description="Basic and acidic residues" evidence="1">
    <location>
        <begin position="39"/>
        <end position="53"/>
    </location>
</feature>
<feature type="region of interest" description="Disordered" evidence="1">
    <location>
        <begin position="27"/>
        <end position="86"/>
    </location>
</feature>
<feature type="compositionally biased region" description="Basic and acidic residues" evidence="1">
    <location>
        <begin position="75"/>
        <end position="86"/>
    </location>
</feature>
<evidence type="ECO:0000313" key="2">
    <source>
        <dbReference type="EMBL" id="CDR93866.1"/>
    </source>
</evidence>
<protein>
    <submittedName>
        <fullName evidence="2">Uncharacterized protein</fullName>
    </submittedName>
</protein>
<dbReference type="EMBL" id="LK391707">
    <property type="protein sequence ID" value="CDR93866.1"/>
    <property type="molecule type" value="Genomic_DNA"/>
</dbReference>
<gene>
    <name evidence="2" type="ORF">BBBOND_0101950</name>
</gene>
<sequence length="86" mass="9594">MEQVIIDTANYAEDISTCVKHIEKNADRMIHFGPPPQKHHSERDKNDNAREDVEQSSNDTFSAGSEDGTEDLPPEEDHNSESEGGL</sequence>
<dbReference type="VEuPathDB" id="PiroplasmaDB:BBBOND_0101950"/>
<name>A0A061CZ16_BABBI</name>